<dbReference type="Proteomes" id="UP000267096">
    <property type="component" value="Unassembled WGS sequence"/>
</dbReference>
<feature type="chain" id="PRO_5043120836" evidence="2">
    <location>
        <begin position="25"/>
        <end position="75"/>
    </location>
</feature>
<organism evidence="5">
    <name type="scientific">Anisakis simplex</name>
    <name type="common">Herring worm</name>
    <dbReference type="NCBI Taxonomy" id="6269"/>
    <lineage>
        <taxon>Eukaryota</taxon>
        <taxon>Metazoa</taxon>
        <taxon>Ecdysozoa</taxon>
        <taxon>Nematoda</taxon>
        <taxon>Chromadorea</taxon>
        <taxon>Rhabditida</taxon>
        <taxon>Spirurina</taxon>
        <taxon>Ascaridomorpha</taxon>
        <taxon>Ascaridoidea</taxon>
        <taxon>Anisakidae</taxon>
        <taxon>Anisakis</taxon>
        <taxon>Anisakis simplex complex</taxon>
    </lineage>
</organism>
<feature type="signal peptide" evidence="2">
    <location>
        <begin position="1"/>
        <end position="24"/>
    </location>
</feature>
<gene>
    <name evidence="3" type="ORF">ASIM_LOCUS4039</name>
</gene>
<proteinExistence type="predicted"/>
<reference evidence="3 4" key="2">
    <citation type="submission" date="2018-11" db="EMBL/GenBank/DDBJ databases">
        <authorList>
            <consortium name="Pathogen Informatics"/>
        </authorList>
    </citation>
    <scope>NUCLEOTIDE SEQUENCE [LARGE SCALE GENOMIC DNA]</scope>
</reference>
<feature type="compositionally biased region" description="Polar residues" evidence="1">
    <location>
        <begin position="66"/>
        <end position="75"/>
    </location>
</feature>
<protein>
    <submittedName>
        <fullName evidence="3 5">Uncharacterized protein</fullName>
    </submittedName>
</protein>
<dbReference type="AlphaFoldDB" id="A0A0M3J9F6"/>
<feature type="region of interest" description="Disordered" evidence="1">
    <location>
        <begin position="28"/>
        <end position="75"/>
    </location>
</feature>
<dbReference type="WBParaSite" id="ASIM_0000422101-mRNA-1">
    <property type="protein sequence ID" value="ASIM_0000422101-mRNA-1"/>
    <property type="gene ID" value="ASIM_0000422101"/>
</dbReference>
<evidence type="ECO:0000313" key="3">
    <source>
        <dbReference type="EMBL" id="VDK22948.1"/>
    </source>
</evidence>
<name>A0A0M3J9F6_ANISI</name>
<feature type="compositionally biased region" description="Gly residues" evidence="1">
    <location>
        <begin position="46"/>
        <end position="55"/>
    </location>
</feature>
<reference evidence="5" key="1">
    <citation type="submission" date="2017-02" db="UniProtKB">
        <authorList>
            <consortium name="WormBaseParasite"/>
        </authorList>
    </citation>
    <scope>IDENTIFICATION</scope>
</reference>
<accession>A0A0M3J9F6</accession>
<keyword evidence="4" id="KW-1185">Reference proteome</keyword>
<evidence type="ECO:0000256" key="2">
    <source>
        <dbReference type="SAM" id="SignalP"/>
    </source>
</evidence>
<evidence type="ECO:0000256" key="1">
    <source>
        <dbReference type="SAM" id="MobiDB-lite"/>
    </source>
</evidence>
<feature type="compositionally biased region" description="Low complexity" evidence="1">
    <location>
        <begin position="36"/>
        <end position="45"/>
    </location>
</feature>
<dbReference type="EMBL" id="UYRR01006761">
    <property type="protein sequence ID" value="VDK22948.1"/>
    <property type="molecule type" value="Genomic_DNA"/>
</dbReference>
<evidence type="ECO:0000313" key="5">
    <source>
        <dbReference type="WBParaSite" id="ASIM_0000422101-mRNA-1"/>
    </source>
</evidence>
<evidence type="ECO:0000313" key="4">
    <source>
        <dbReference type="Proteomes" id="UP000267096"/>
    </source>
</evidence>
<sequence>MVSQITSIAVFFLIAGILINHAESNDAAGGWGGSSDAGWSSSPKGSFGGSSGSGWGASLANRKAGSPNNNANQKM</sequence>
<keyword evidence="2" id="KW-0732">Signal</keyword>